<accession>A0A931BMG1</accession>
<organism evidence="2 3">
    <name type="scientific">Microvirga alba</name>
    <dbReference type="NCBI Taxonomy" id="2791025"/>
    <lineage>
        <taxon>Bacteria</taxon>
        <taxon>Pseudomonadati</taxon>
        <taxon>Pseudomonadota</taxon>
        <taxon>Alphaproteobacteria</taxon>
        <taxon>Hyphomicrobiales</taxon>
        <taxon>Methylobacteriaceae</taxon>
        <taxon>Microvirga</taxon>
    </lineage>
</organism>
<dbReference type="Gene3D" id="1.10.10.60">
    <property type="entry name" value="Homeodomain-like"/>
    <property type="match status" value="1"/>
</dbReference>
<comment type="caution">
    <text evidence="2">The sequence shown here is derived from an EMBL/GenBank/DDBJ whole genome shotgun (WGS) entry which is preliminary data.</text>
</comment>
<dbReference type="SUPFAM" id="SSF46689">
    <property type="entry name" value="Homeodomain-like"/>
    <property type="match status" value="1"/>
</dbReference>
<protein>
    <submittedName>
        <fullName evidence="2">Helix-turn-helix domain-containing protein</fullName>
    </submittedName>
</protein>
<dbReference type="GO" id="GO:0043565">
    <property type="term" value="F:sequence-specific DNA binding"/>
    <property type="evidence" value="ECO:0007669"/>
    <property type="project" value="InterPro"/>
</dbReference>
<name>A0A931BMG1_9HYPH</name>
<sequence length="39" mass="4326">MSGRALVRARGNVSEAAAALHVSRATLHRKMKRLGIRRK</sequence>
<keyword evidence="3" id="KW-1185">Reference proteome</keyword>
<dbReference type="RefSeq" id="WP_196270176.1">
    <property type="nucleotide sequence ID" value="NZ_JADQDO010000001.1"/>
</dbReference>
<proteinExistence type="predicted"/>
<evidence type="ECO:0000313" key="3">
    <source>
        <dbReference type="Proteomes" id="UP000599312"/>
    </source>
</evidence>
<gene>
    <name evidence="2" type="ORF">I2H38_02330</name>
</gene>
<dbReference type="EMBL" id="JADQDO010000001">
    <property type="protein sequence ID" value="MBF9232209.1"/>
    <property type="molecule type" value="Genomic_DNA"/>
</dbReference>
<evidence type="ECO:0000313" key="2">
    <source>
        <dbReference type="EMBL" id="MBF9232209.1"/>
    </source>
</evidence>
<feature type="domain" description="DNA binding HTH" evidence="1">
    <location>
        <begin position="5"/>
        <end position="34"/>
    </location>
</feature>
<dbReference type="InterPro" id="IPR009057">
    <property type="entry name" value="Homeodomain-like_sf"/>
</dbReference>
<reference evidence="2" key="1">
    <citation type="submission" date="2020-11" db="EMBL/GenBank/DDBJ databases">
        <authorList>
            <person name="Kim M.K."/>
        </authorList>
    </citation>
    <scope>NUCLEOTIDE SEQUENCE</scope>
    <source>
        <strain evidence="2">BT350</strain>
    </source>
</reference>
<dbReference type="Proteomes" id="UP000599312">
    <property type="component" value="Unassembled WGS sequence"/>
</dbReference>
<dbReference type="InterPro" id="IPR002197">
    <property type="entry name" value="HTH_Fis"/>
</dbReference>
<dbReference type="AlphaFoldDB" id="A0A931BMG1"/>
<evidence type="ECO:0000259" key="1">
    <source>
        <dbReference type="Pfam" id="PF02954"/>
    </source>
</evidence>
<dbReference type="Pfam" id="PF02954">
    <property type="entry name" value="HTH_8"/>
    <property type="match status" value="1"/>
</dbReference>